<proteinExistence type="predicted"/>
<feature type="signal peptide" evidence="5">
    <location>
        <begin position="1"/>
        <end position="30"/>
    </location>
</feature>
<keyword evidence="3" id="KW-1015">Disulfide bond</keyword>
<dbReference type="Pfam" id="PF08534">
    <property type="entry name" value="Redoxin"/>
    <property type="match status" value="1"/>
</dbReference>
<accession>A0A7C5ALC8</accession>
<dbReference type="InterPro" id="IPR050553">
    <property type="entry name" value="Thioredoxin_ResA/DsbE_sf"/>
</dbReference>
<evidence type="ECO:0000256" key="2">
    <source>
        <dbReference type="ARBA" id="ARBA00022748"/>
    </source>
</evidence>
<dbReference type="Gene3D" id="3.40.30.10">
    <property type="entry name" value="Glutaredoxin"/>
    <property type="match status" value="1"/>
</dbReference>
<evidence type="ECO:0000256" key="1">
    <source>
        <dbReference type="ARBA" id="ARBA00004196"/>
    </source>
</evidence>
<dbReference type="PANTHER" id="PTHR42852">
    <property type="entry name" value="THIOL:DISULFIDE INTERCHANGE PROTEIN DSBE"/>
    <property type="match status" value="1"/>
</dbReference>
<dbReference type="GO" id="GO:0017004">
    <property type="term" value="P:cytochrome complex assembly"/>
    <property type="evidence" value="ECO:0007669"/>
    <property type="project" value="UniProtKB-KW"/>
</dbReference>
<name>A0A7C5ALC8_9BACT</name>
<keyword evidence="2" id="KW-0201">Cytochrome c-type biogenesis</keyword>
<keyword evidence="4" id="KW-0676">Redox-active center</keyword>
<comment type="caution">
    <text evidence="7">The sequence shown here is derived from an EMBL/GenBank/DDBJ whole genome shotgun (WGS) entry which is preliminary data.</text>
</comment>
<gene>
    <name evidence="7" type="ORF">ENW48_02290</name>
</gene>
<evidence type="ECO:0000256" key="4">
    <source>
        <dbReference type="ARBA" id="ARBA00023284"/>
    </source>
</evidence>
<evidence type="ECO:0000313" key="7">
    <source>
        <dbReference type="EMBL" id="HGZ11033.1"/>
    </source>
</evidence>
<evidence type="ECO:0000256" key="5">
    <source>
        <dbReference type="SAM" id="SignalP"/>
    </source>
</evidence>
<dbReference type="PROSITE" id="PS51352">
    <property type="entry name" value="THIOREDOXIN_2"/>
    <property type="match status" value="1"/>
</dbReference>
<dbReference type="PROSITE" id="PS00194">
    <property type="entry name" value="THIOREDOXIN_1"/>
    <property type="match status" value="1"/>
</dbReference>
<dbReference type="CDD" id="cd02966">
    <property type="entry name" value="TlpA_like_family"/>
    <property type="match status" value="1"/>
</dbReference>
<dbReference type="PANTHER" id="PTHR42852:SF6">
    <property type="entry name" value="THIOL:DISULFIDE INTERCHANGE PROTEIN DSBE"/>
    <property type="match status" value="1"/>
</dbReference>
<sequence>MHLKETGSRHRWLAVLLMLSFIALSLPAWAAKPAPDFTLPDVLEGKEYSLSQFKGKVVLLNFFTFFCGPCREEMPDLNKIYHENKGKGFVILGIGLSSELSQLRFLVKQLNLDYPVLAGTDKVSKDYGGVEVVPTTFIIDKQGNIVHKILGTRKKEEFEKLIKPML</sequence>
<dbReference type="AlphaFoldDB" id="A0A7C5ALC8"/>
<dbReference type="EMBL" id="DTKJ01000016">
    <property type="protein sequence ID" value="HGZ11033.1"/>
    <property type="molecule type" value="Genomic_DNA"/>
</dbReference>
<evidence type="ECO:0000256" key="3">
    <source>
        <dbReference type="ARBA" id="ARBA00023157"/>
    </source>
</evidence>
<dbReference type="InterPro" id="IPR013740">
    <property type="entry name" value="Redoxin"/>
</dbReference>
<organism evidence="7">
    <name type="scientific">Desulfobacca acetoxidans</name>
    <dbReference type="NCBI Taxonomy" id="60893"/>
    <lineage>
        <taxon>Bacteria</taxon>
        <taxon>Pseudomonadati</taxon>
        <taxon>Thermodesulfobacteriota</taxon>
        <taxon>Desulfobaccia</taxon>
        <taxon>Desulfobaccales</taxon>
        <taxon>Desulfobaccaceae</taxon>
        <taxon>Desulfobacca</taxon>
    </lineage>
</organism>
<dbReference type="GO" id="GO:0016491">
    <property type="term" value="F:oxidoreductase activity"/>
    <property type="evidence" value="ECO:0007669"/>
    <property type="project" value="InterPro"/>
</dbReference>
<protein>
    <submittedName>
        <fullName evidence="7">TlpA family protein disulfide reductase</fullName>
    </submittedName>
</protein>
<feature type="chain" id="PRO_5028414448" evidence="5">
    <location>
        <begin position="31"/>
        <end position="166"/>
    </location>
</feature>
<dbReference type="GO" id="GO:0030313">
    <property type="term" value="C:cell envelope"/>
    <property type="evidence" value="ECO:0007669"/>
    <property type="project" value="UniProtKB-SubCell"/>
</dbReference>
<dbReference type="InterPro" id="IPR036249">
    <property type="entry name" value="Thioredoxin-like_sf"/>
</dbReference>
<keyword evidence="5" id="KW-0732">Signal</keyword>
<reference evidence="7" key="1">
    <citation type="journal article" date="2020" name="mSystems">
        <title>Genome- and Community-Level Interaction Insights into Carbon Utilization and Element Cycling Functions of Hydrothermarchaeota in Hydrothermal Sediment.</title>
        <authorList>
            <person name="Zhou Z."/>
            <person name="Liu Y."/>
            <person name="Xu W."/>
            <person name="Pan J."/>
            <person name="Luo Z.H."/>
            <person name="Li M."/>
        </authorList>
    </citation>
    <scope>NUCLEOTIDE SEQUENCE [LARGE SCALE GENOMIC DNA]</scope>
    <source>
        <strain evidence="7">SpSt-853</strain>
    </source>
</reference>
<feature type="domain" description="Thioredoxin" evidence="6">
    <location>
        <begin position="28"/>
        <end position="166"/>
    </location>
</feature>
<comment type="subcellular location">
    <subcellularLocation>
        <location evidence="1">Cell envelope</location>
    </subcellularLocation>
</comment>
<dbReference type="InterPro" id="IPR013766">
    <property type="entry name" value="Thioredoxin_domain"/>
</dbReference>
<dbReference type="InterPro" id="IPR017937">
    <property type="entry name" value="Thioredoxin_CS"/>
</dbReference>
<dbReference type="SUPFAM" id="SSF52833">
    <property type="entry name" value="Thioredoxin-like"/>
    <property type="match status" value="1"/>
</dbReference>
<evidence type="ECO:0000259" key="6">
    <source>
        <dbReference type="PROSITE" id="PS51352"/>
    </source>
</evidence>